<keyword evidence="11 12" id="KW-0472">Membrane</keyword>
<feature type="active site" evidence="12">
    <location>
        <position position="148"/>
    </location>
</feature>
<keyword evidence="14" id="KW-0346">Stress response</keyword>
<keyword evidence="7 12" id="KW-0378">Hydrolase</keyword>
<reference evidence="15 16" key="1">
    <citation type="submission" date="2017-03" db="EMBL/GenBank/DDBJ databases">
        <authorList>
            <person name="Afonso C.L."/>
            <person name="Miller P.J."/>
            <person name="Scott M.A."/>
            <person name="Spackman E."/>
            <person name="Goraichik I."/>
            <person name="Dimitrov K.M."/>
            <person name="Suarez D.L."/>
            <person name="Swayne D.E."/>
        </authorList>
    </citation>
    <scope>NUCLEOTIDE SEQUENCE [LARGE SCALE GENOMIC DNA]</scope>
    <source>
        <strain evidence="15 16">CECT 8367</strain>
    </source>
</reference>
<keyword evidence="4 12" id="KW-0645">Protease</keyword>
<dbReference type="HAMAP" id="MF_00188">
    <property type="entry name" value="Pept_M48_protease_HtpX"/>
    <property type="match status" value="1"/>
</dbReference>
<dbReference type="Proteomes" id="UP000193495">
    <property type="component" value="Unassembled WGS sequence"/>
</dbReference>
<evidence type="ECO:0000256" key="6">
    <source>
        <dbReference type="ARBA" id="ARBA00022723"/>
    </source>
</evidence>
<dbReference type="Gene3D" id="3.30.2010.10">
    <property type="entry name" value="Metalloproteases ('zincins'), catalytic domain"/>
    <property type="match status" value="1"/>
</dbReference>
<organism evidence="15 16">
    <name type="scientific">Limimaricola soesokkakensis</name>
    <dbReference type="NCBI Taxonomy" id="1343159"/>
    <lineage>
        <taxon>Bacteria</taxon>
        <taxon>Pseudomonadati</taxon>
        <taxon>Pseudomonadota</taxon>
        <taxon>Alphaproteobacteria</taxon>
        <taxon>Rhodobacterales</taxon>
        <taxon>Paracoccaceae</taxon>
        <taxon>Limimaricola</taxon>
    </lineage>
</organism>
<dbReference type="GO" id="GO:0008270">
    <property type="term" value="F:zinc ion binding"/>
    <property type="evidence" value="ECO:0007669"/>
    <property type="project" value="UniProtKB-UniRule"/>
</dbReference>
<dbReference type="GO" id="GO:0006508">
    <property type="term" value="P:proteolysis"/>
    <property type="evidence" value="ECO:0007669"/>
    <property type="project" value="UniProtKB-KW"/>
</dbReference>
<evidence type="ECO:0000256" key="1">
    <source>
        <dbReference type="ARBA" id="ARBA00004651"/>
    </source>
</evidence>
<reference evidence="14 17" key="2">
    <citation type="submission" date="2018-03" db="EMBL/GenBank/DDBJ databases">
        <title>Genomic Encyclopedia of Archaeal and Bacterial Type Strains, Phase II (KMG-II): from individual species to whole genera.</title>
        <authorList>
            <person name="Goeker M."/>
        </authorList>
    </citation>
    <scope>NUCLEOTIDE SEQUENCE [LARGE SCALE GENOMIC DNA]</scope>
    <source>
        <strain evidence="14 17">DSM 29956</strain>
    </source>
</reference>
<dbReference type="GO" id="GO:0005886">
    <property type="term" value="C:plasma membrane"/>
    <property type="evidence" value="ECO:0007669"/>
    <property type="project" value="UniProtKB-SubCell"/>
</dbReference>
<evidence type="ECO:0000256" key="10">
    <source>
        <dbReference type="ARBA" id="ARBA00023049"/>
    </source>
</evidence>
<dbReference type="EC" id="3.4.24.-" evidence="12"/>
<evidence type="ECO:0000256" key="9">
    <source>
        <dbReference type="ARBA" id="ARBA00022989"/>
    </source>
</evidence>
<evidence type="ECO:0000256" key="3">
    <source>
        <dbReference type="ARBA" id="ARBA00022475"/>
    </source>
</evidence>
<feature type="transmembrane region" description="Helical" evidence="12">
    <location>
        <begin position="157"/>
        <end position="177"/>
    </location>
</feature>
<evidence type="ECO:0000256" key="5">
    <source>
        <dbReference type="ARBA" id="ARBA00022692"/>
    </source>
</evidence>
<keyword evidence="6 12" id="KW-0479">Metal-binding</keyword>
<dbReference type="NCBIfam" id="NF003965">
    <property type="entry name" value="PRK05457.1"/>
    <property type="match status" value="1"/>
</dbReference>
<dbReference type="RefSeq" id="WP_085897400.1">
    <property type="nucleotide sequence ID" value="NZ_FWFY01000011.1"/>
</dbReference>
<evidence type="ECO:0000256" key="7">
    <source>
        <dbReference type="ARBA" id="ARBA00022801"/>
    </source>
</evidence>
<dbReference type="GO" id="GO:0004222">
    <property type="term" value="F:metalloendopeptidase activity"/>
    <property type="evidence" value="ECO:0007669"/>
    <property type="project" value="UniProtKB-UniRule"/>
</dbReference>
<dbReference type="Pfam" id="PF01435">
    <property type="entry name" value="Peptidase_M48"/>
    <property type="match status" value="1"/>
</dbReference>
<keyword evidence="17" id="KW-1185">Reference proteome</keyword>
<keyword evidence="10 12" id="KW-0482">Metalloprotease</keyword>
<dbReference type="InterPro" id="IPR050083">
    <property type="entry name" value="HtpX_protease"/>
</dbReference>
<protein>
    <recommendedName>
        <fullName evidence="12">Protease HtpX homolog</fullName>
        <ecNumber evidence="12">3.4.24.-</ecNumber>
    </recommendedName>
</protein>
<feature type="binding site" evidence="12">
    <location>
        <position position="147"/>
    </location>
    <ligand>
        <name>Zn(2+)</name>
        <dbReference type="ChEBI" id="CHEBI:29105"/>
        <note>catalytic</note>
    </ligand>
</feature>
<comment type="similarity">
    <text evidence="2 12">Belongs to the peptidase M48B family.</text>
</comment>
<dbReference type="OrthoDB" id="15218at2"/>
<dbReference type="InterPro" id="IPR001915">
    <property type="entry name" value="Peptidase_M48"/>
</dbReference>
<dbReference type="PANTHER" id="PTHR43221:SF1">
    <property type="entry name" value="PROTEASE HTPX"/>
    <property type="match status" value="1"/>
</dbReference>
<evidence type="ECO:0000313" key="17">
    <source>
        <dbReference type="Proteomes" id="UP000240624"/>
    </source>
</evidence>
<dbReference type="Proteomes" id="UP000240624">
    <property type="component" value="Unassembled WGS sequence"/>
</dbReference>
<keyword evidence="5 12" id="KW-0812">Transmembrane</keyword>
<keyword evidence="3 12" id="KW-1003">Cell membrane</keyword>
<evidence type="ECO:0000313" key="15">
    <source>
        <dbReference type="EMBL" id="SLN63491.1"/>
    </source>
</evidence>
<evidence type="ECO:0000313" key="16">
    <source>
        <dbReference type="Proteomes" id="UP000193495"/>
    </source>
</evidence>
<comment type="cofactor">
    <cofactor evidence="12">
        <name>Zn(2+)</name>
        <dbReference type="ChEBI" id="CHEBI:29105"/>
    </cofactor>
    <text evidence="12">Binds 1 zinc ion per subunit.</text>
</comment>
<evidence type="ECO:0000256" key="11">
    <source>
        <dbReference type="ARBA" id="ARBA00023136"/>
    </source>
</evidence>
<dbReference type="EMBL" id="PYGB01000010">
    <property type="protein sequence ID" value="PSK83432.1"/>
    <property type="molecule type" value="Genomic_DNA"/>
</dbReference>
<feature type="binding site" evidence="12">
    <location>
        <position position="224"/>
    </location>
    <ligand>
        <name>Zn(2+)</name>
        <dbReference type="ChEBI" id="CHEBI:29105"/>
        <note>catalytic</note>
    </ligand>
</feature>
<evidence type="ECO:0000256" key="8">
    <source>
        <dbReference type="ARBA" id="ARBA00022833"/>
    </source>
</evidence>
<sequence>MLRLALFFGTNLAVLVVLSLAFRVLGIEGLLAANGVDLDLTALLIFAAVIGFGGSLVSLVLSKPMAKAAMRVRVIETPRSPTESWLLQTVREQALRAGIAMPEVGIFDHPSPNAFATGWRRDEALIAVSTGLLANMRREEIGAVLGHEVAHAANGDMVTLALIQGVVNTFVVFLSRLAGFLVDRLLLRIERGHGPGYWIFALVTEMVLGVLATAIVMWFSRWREFRADAGGAALAGRDNMIAALERLRGLRHAPPMPDEMRAMAFDAGRVQALFASHPPLEARIAALRAPDRQAAARPGRGRPLRFM</sequence>
<proteinExistence type="inferred from homology"/>
<keyword evidence="9 12" id="KW-1133">Transmembrane helix</keyword>
<feature type="transmembrane region" description="Helical" evidence="12">
    <location>
        <begin position="42"/>
        <end position="61"/>
    </location>
</feature>
<feature type="domain" description="Peptidase M48" evidence="13">
    <location>
        <begin position="83"/>
        <end position="289"/>
    </location>
</feature>
<dbReference type="CDD" id="cd07335">
    <property type="entry name" value="M48B_HtpX_like"/>
    <property type="match status" value="1"/>
</dbReference>
<feature type="binding site" evidence="12">
    <location>
        <position position="151"/>
    </location>
    <ligand>
        <name>Zn(2+)</name>
        <dbReference type="ChEBI" id="CHEBI:29105"/>
        <note>catalytic</note>
    </ligand>
</feature>
<dbReference type="PANTHER" id="PTHR43221">
    <property type="entry name" value="PROTEASE HTPX"/>
    <property type="match status" value="1"/>
</dbReference>
<evidence type="ECO:0000256" key="2">
    <source>
        <dbReference type="ARBA" id="ARBA00009779"/>
    </source>
</evidence>
<gene>
    <name evidence="12 15" type="primary">htpX</name>
    <name evidence="14" type="ORF">CLV79_11011</name>
    <name evidence="15" type="ORF">LOS8367_03075</name>
</gene>
<name>A0A1X6ZWR0_9RHOB</name>
<evidence type="ECO:0000256" key="12">
    <source>
        <dbReference type="HAMAP-Rule" id="MF_00188"/>
    </source>
</evidence>
<evidence type="ECO:0000313" key="14">
    <source>
        <dbReference type="EMBL" id="PSK83432.1"/>
    </source>
</evidence>
<evidence type="ECO:0000259" key="13">
    <source>
        <dbReference type="Pfam" id="PF01435"/>
    </source>
</evidence>
<dbReference type="InterPro" id="IPR022919">
    <property type="entry name" value="Pept_M48_protease_HtpX"/>
</dbReference>
<feature type="transmembrane region" description="Helical" evidence="12">
    <location>
        <begin position="197"/>
        <end position="219"/>
    </location>
</feature>
<accession>A0A1X6ZWR0</accession>
<evidence type="ECO:0000256" key="4">
    <source>
        <dbReference type="ARBA" id="ARBA00022670"/>
    </source>
</evidence>
<comment type="subcellular location">
    <subcellularLocation>
        <location evidence="1 12">Cell membrane</location>
        <topology evidence="1 12">Multi-pass membrane protein</topology>
    </subcellularLocation>
</comment>
<dbReference type="EMBL" id="FWFY01000011">
    <property type="protein sequence ID" value="SLN63491.1"/>
    <property type="molecule type" value="Genomic_DNA"/>
</dbReference>
<dbReference type="AlphaFoldDB" id="A0A1X6ZWR0"/>
<keyword evidence="8 12" id="KW-0862">Zinc</keyword>